<gene>
    <name evidence="2" type="ORF">Tci_048395</name>
</gene>
<feature type="domain" description="Reverse transcriptase Ty1/copia-type" evidence="1">
    <location>
        <begin position="62"/>
        <end position="127"/>
    </location>
</feature>
<proteinExistence type="predicted"/>
<comment type="caution">
    <text evidence="2">The sequence shown here is derived from an EMBL/GenBank/DDBJ whole genome shotgun (WGS) entry which is preliminary data.</text>
</comment>
<feature type="non-terminal residue" evidence="2">
    <location>
        <position position="1"/>
    </location>
</feature>
<sequence length="129" mass="14359">LASPEQTATGKDISNPFMAVMVCQKPLGYFSSPMIHVPRAGLAINPPRDDLGKLRPKADIGLYFEEAFPPVARIKAVEMFVAYAAHKNFKIYQMDVKTAFLNGPLKKEVYVSQSDGLLDLDFPSHVYRV</sequence>
<dbReference type="Pfam" id="PF07727">
    <property type="entry name" value="RVT_2"/>
    <property type="match status" value="1"/>
</dbReference>
<reference evidence="2" key="1">
    <citation type="journal article" date="2019" name="Sci. Rep.">
        <title>Draft genome of Tanacetum cinerariifolium, the natural source of mosquito coil.</title>
        <authorList>
            <person name="Yamashiro T."/>
            <person name="Shiraishi A."/>
            <person name="Satake H."/>
            <person name="Nakayama K."/>
        </authorList>
    </citation>
    <scope>NUCLEOTIDE SEQUENCE</scope>
</reference>
<protein>
    <submittedName>
        <fullName evidence="2">Retrotransposon protein, putative, unclassified</fullName>
    </submittedName>
</protein>
<dbReference type="InterPro" id="IPR013103">
    <property type="entry name" value="RVT_2"/>
</dbReference>
<name>A0A6L2MSU8_TANCI</name>
<evidence type="ECO:0000259" key="1">
    <source>
        <dbReference type="Pfam" id="PF07727"/>
    </source>
</evidence>
<evidence type="ECO:0000313" key="2">
    <source>
        <dbReference type="EMBL" id="GEU76417.1"/>
    </source>
</evidence>
<organism evidence="2">
    <name type="scientific">Tanacetum cinerariifolium</name>
    <name type="common">Dalmatian daisy</name>
    <name type="synonym">Chrysanthemum cinerariifolium</name>
    <dbReference type="NCBI Taxonomy" id="118510"/>
    <lineage>
        <taxon>Eukaryota</taxon>
        <taxon>Viridiplantae</taxon>
        <taxon>Streptophyta</taxon>
        <taxon>Embryophyta</taxon>
        <taxon>Tracheophyta</taxon>
        <taxon>Spermatophyta</taxon>
        <taxon>Magnoliopsida</taxon>
        <taxon>eudicotyledons</taxon>
        <taxon>Gunneridae</taxon>
        <taxon>Pentapetalae</taxon>
        <taxon>asterids</taxon>
        <taxon>campanulids</taxon>
        <taxon>Asterales</taxon>
        <taxon>Asteraceae</taxon>
        <taxon>Asteroideae</taxon>
        <taxon>Anthemideae</taxon>
        <taxon>Anthemidinae</taxon>
        <taxon>Tanacetum</taxon>
    </lineage>
</organism>
<dbReference type="AlphaFoldDB" id="A0A6L2MSU8"/>
<accession>A0A6L2MSU8</accession>
<dbReference type="EMBL" id="BKCJ010007277">
    <property type="protein sequence ID" value="GEU76417.1"/>
    <property type="molecule type" value="Genomic_DNA"/>
</dbReference>